<sequence length="58" mass="6590">MTSFYLFLNQRPSNLIPLSDVIGTLKIKPVLFPVAIFTFQIFVKIFHHGLFGPEAVLI</sequence>
<keyword evidence="1" id="KW-0614">Plasmid</keyword>
<organism evidence="1">
    <name type="scientific">Citrobacter freundii</name>
    <dbReference type="NCBI Taxonomy" id="546"/>
    <lineage>
        <taxon>Bacteria</taxon>
        <taxon>Pseudomonadati</taxon>
        <taxon>Pseudomonadota</taxon>
        <taxon>Gammaproteobacteria</taxon>
        <taxon>Enterobacterales</taxon>
        <taxon>Enterobacteriaceae</taxon>
        <taxon>Citrobacter</taxon>
        <taxon>Citrobacter freundii complex</taxon>
    </lineage>
</organism>
<dbReference type="EMBL" id="MF072964">
    <property type="protein sequence ID" value="AVA18476.1"/>
    <property type="molecule type" value="Genomic_DNA"/>
</dbReference>
<reference evidence="1" key="1">
    <citation type="submission" date="2017-05" db="EMBL/GenBank/DDBJ databases">
        <title>Comparative genomics of five different resistance plasmids coexisted in a clinical multi-drug resistant Citrobacter freundii isolate.</title>
        <authorList>
            <person name="Jing O."/>
            <person name="Sun F."/>
            <person name="Zhou D."/>
            <person name="Feng J."/>
            <person name="Zhan Z."/>
            <person name="Xiong Z."/>
            <person name="Yang B."/>
            <person name="Liu Z."/>
            <person name="Li T."/>
            <person name="Tong Y."/>
            <person name="Xia P."/>
        </authorList>
    </citation>
    <scope>NUCLEOTIDE SEQUENCE</scope>
    <source>
        <strain evidence="1">P10159</strain>
        <plasmid evidence="1">pP10159-4</plasmid>
    </source>
</reference>
<dbReference type="AlphaFoldDB" id="A0A2L0W277"/>
<geneLocation type="plasmid" evidence="1">
    <name>pP10159-4</name>
</geneLocation>
<protein>
    <submittedName>
        <fullName evidence="1">Uncharacterized protein</fullName>
    </submittedName>
</protein>
<name>A0A2L0W277_CITFR</name>
<evidence type="ECO:0000313" key="1">
    <source>
        <dbReference type="EMBL" id="AVA18476.1"/>
    </source>
</evidence>
<accession>A0A2L0W277</accession>
<proteinExistence type="predicted"/>